<dbReference type="AlphaFoldDB" id="A0A0L6TY75"/>
<reference evidence="3" key="1">
    <citation type="submission" date="2015-07" db="EMBL/GenBank/DDBJ databases">
        <title>Draft genome sequence of Acetobacterium bakii DSM 8293, a potential psychrophilic chemical producer through syngas fermentation.</title>
        <authorList>
            <person name="Song Y."/>
            <person name="Hwang S."/>
            <person name="Cho B.-K."/>
        </authorList>
    </citation>
    <scope>NUCLEOTIDE SEQUENCE [LARGE SCALE GENOMIC DNA]</scope>
    <source>
        <strain evidence="3">DSM 8239</strain>
    </source>
</reference>
<dbReference type="RefSeq" id="WP_050740792.1">
    <property type="nucleotide sequence ID" value="NZ_LGYO01000033.1"/>
</dbReference>
<gene>
    <name evidence="2" type="ORF">AKG39_12795</name>
</gene>
<accession>A0A0L6TY75</accession>
<dbReference type="OrthoDB" id="1776854at2"/>
<evidence type="ECO:0000313" key="2">
    <source>
        <dbReference type="EMBL" id="KNZ41198.1"/>
    </source>
</evidence>
<keyword evidence="3" id="KW-1185">Reference proteome</keyword>
<dbReference type="InterPro" id="IPR010982">
    <property type="entry name" value="Lambda_DNA-bd_dom_sf"/>
</dbReference>
<dbReference type="Proteomes" id="UP000036873">
    <property type="component" value="Unassembled WGS sequence"/>
</dbReference>
<dbReference type="SMART" id="SM00530">
    <property type="entry name" value="HTH_XRE"/>
    <property type="match status" value="1"/>
</dbReference>
<dbReference type="Gene3D" id="1.10.260.40">
    <property type="entry name" value="lambda repressor-like DNA-binding domains"/>
    <property type="match status" value="1"/>
</dbReference>
<comment type="caution">
    <text evidence="2">The sequence shown here is derived from an EMBL/GenBank/DDBJ whole genome shotgun (WGS) entry which is preliminary data.</text>
</comment>
<dbReference type="EMBL" id="LGYO01000033">
    <property type="protein sequence ID" value="KNZ41198.1"/>
    <property type="molecule type" value="Genomic_DNA"/>
</dbReference>
<dbReference type="InterPro" id="IPR001387">
    <property type="entry name" value="Cro/C1-type_HTH"/>
</dbReference>
<evidence type="ECO:0000259" key="1">
    <source>
        <dbReference type="PROSITE" id="PS50943"/>
    </source>
</evidence>
<feature type="domain" description="HTH cro/C1-type" evidence="1">
    <location>
        <begin position="9"/>
        <end position="63"/>
    </location>
</feature>
<dbReference type="SUPFAM" id="SSF47413">
    <property type="entry name" value="lambda repressor-like DNA-binding domains"/>
    <property type="match status" value="1"/>
</dbReference>
<proteinExistence type="predicted"/>
<sequence>MGQELGKVVKVIIQEKKISFIQLAKELDIDRTTLQHFFTGKREIQLKTFQRMMMVLNLTKEKRNILYALYEKECTDKDLIKNTTDIFSLYKSLDNHSNLNKKNTAETEYCMKNKVCYEKIQIVKGQVNIEALIRSCFSEEMSLQERAHIIMSINFRHFFLYESIIRIAREQPKCGKIENIIPLVNKKRLGNNLDILKMILPLKCLDNVVYEPYFFYTGTKIYDDISIIVPNYFITTKQVITIDRDFESAIISDNPQIIKYYRDKARSIIKRCERLVEKNISSETKKNLPILEVIHEEGESIKFYASDQRHQQLKESFEPHLKSGTKKVAAQKNENVEERPQHYFLRDIFISSIERVSIRYLVKDKRIEFIIIDEDNQTMTLSVTELGIVTVFKEVFHYLRHSFYVYAEAELNRDFKSMENTKLKENRESVRYNE</sequence>
<organism evidence="2 3">
    <name type="scientific">Acetobacterium bakii</name>
    <dbReference type="NCBI Taxonomy" id="52689"/>
    <lineage>
        <taxon>Bacteria</taxon>
        <taxon>Bacillati</taxon>
        <taxon>Bacillota</taxon>
        <taxon>Clostridia</taxon>
        <taxon>Eubacteriales</taxon>
        <taxon>Eubacteriaceae</taxon>
        <taxon>Acetobacterium</taxon>
    </lineage>
</organism>
<evidence type="ECO:0000313" key="3">
    <source>
        <dbReference type="Proteomes" id="UP000036873"/>
    </source>
</evidence>
<name>A0A0L6TY75_9FIRM</name>
<dbReference type="PROSITE" id="PS50943">
    <property type="entry name" value="HTH_CROC1"/>
    <property type="match status" value="1"/>
</dbReference>
<protein>
    <recommendedName>
        <fullName evidence="1">HTH cro/C1-type domain-containing protein</fullName>
    </recommendedName>
</protein>
<dbReference type="Pfam" id="PF01381">
    <property type="entry name" value="HTH_3"/>
    <property type="match status" value="1"/>
</dbReference>
<dbReference type="GO" id="GO:0003677">
    <property type="term" value="F:DNA binding"/>
    <property type="evidence" value="ECO:0007669"/>
    <property type="project" value="InterPro"/>
</dbReference>
<dbReference type="CDD" id="cd00093">
    <property type="entry name" value="HTH_XRE"/>
    <property type="match status" value="1"/>
</dbReference>